<organism evidence="1 2">
    <name type="scientific">Crepidotus variabilis</name>
    <dbReference type="NCBI Taxonomy" id="179855"/>
    <lineage>
        <taxon>Eukaryota</taxon>
        <taxon>Fungi</taxon>
        <taxon>Dikarya</taxon>
        <taxon>Basidiomycota</taxon>
        <taxon>Agaricomycotina</taxon>
        <taxon>Agaricomycetes</taxon>
        <taxon>Agaricomycetidae</taxon>
        <taxon>Agaricales</taxon>
        <taxon>Agaricineae</taxon>
        <taxon>Crepidotaceae</taxon>
        <taxon>Crepidotus</taxon>
    </lineage>
</organism>
<dbReference type="EMBL" id="MU157920">
    <property type="protein sequence ID" value="KAF9523334.1"/>
    <property type="molecule type" value="Genomic_DNA"/>
</dbReference>
<name>A0A9P6E6C0_9AGAR</name>
<sequence length="67" mass="7831">MYWANNTYAQHLPPSLACIWKTTVDDNRENLNCSSISSKPIDITPYKSEPLFFFKAKFNEPSMIYHD</sequence>
<dbReference type="Proteomes" id="UP000807306">
    <property type="component" value="Unassembled WGS sequence"/>
</dbReference>
<comment type="caution">
    <text evidence="1">The sequence shown here is derived from an EMBL/GenBank/DDBJ whole genome shotgun (WGS) entry which is preliminary data.</text>
</comment>
<protein>
    <submittedName>
        <fullName evidence="1">Uncharacterized protein</fullName>
    </submittedName>
</protein>
<evidence type="ECO:0000313" key="2">
    <source>
        <dbReference type="Proteomes" id="UP000807306"/>
    </source>
</evidence>
<dbReference type="AlphaFoldDB" id="A0A9P6E6C0"/>
<proteinExistence type="predicted"/>
<evidence type="ECO:0000313" key="1">
    <source>
        <dbReference type="EMBL" id="KAF9523334.1"/>
    </source>
</evidence>
<accession>A0A9P6E6C0</accession>
<keyword evidence="2" id="KW-1185">Reference proteome</keyword>
<reference evidence="1" key="1">
    <citation type="submission" date="2020-11" db="EMBL/GenBank/DDBJ databases">
        <authorList>
            <consortium name="DOE Joint Genome Institute"/>
            <person name="Ahrendt S."/>
            <person name="Riley R."/>
            <person name="Andreopoulos W."/>
            <person name="Labutti K."/>
            <person name="Pangilinan J."/>
            <person name="Ruiz-Duenas F.J."/>
            <person name="Barrasa J.M."/>
            <person name="Sanchez-Garcia M."/>
            <person name="Camarero S."/>
            <person name="Miyauchi S."/>
            <person name="Serrano A."/>
            <person name="Linde D."/>
            <person name="Babiker R."/>
            <person name="Drula E."/>
            <person name="Ayuso-Fernandez I."/>
            <person name="Pacheco R."/>
            <person name="Padilla G."/>
            <person name="Ferreira P."/>
            <person name="Barriuso J."/>
            <person name="Kellner H."/>
            <person name="Castanera R."/>
            <person name="Alfaro M."/>
            <person name="Ramirez L."/>
            <person name="Pisabarro A.G."/>
            <person name="Kuo A."/>
            <person name="Tritt A."/>
            <person name="Lipzen A."/>
            <person name="He G."/>
            <person name="Yan M."/>
            <person name="Ng V."/>
            <person name="Cullen D."/>
            <person name="Martin F."/>
            <person name="Rosso M.-N."/>
            <person name="Henrissat B."/>
            <person name="Hibbett D."/>
            <person name="Martinez A.T."/>
            <person name="Grigoriev I.V."/>
        </authorList>
    </citation>
    <scope>NUCLEOTIDE SEQUENCE</scope>
    <source>
        <strain evidence="1">CBS 506.95</strain>
    </source>
</reference>
<gene>
    <name evidence="1" type="ORF">CPB83DRAFT_863084</name>
</gene>